<accession>A0A3P1WWX8</accession>
<dbReference type="PANTHER" id="PTHR43335:SF4">
    <property type="entry name" value="ABC TRANSPORTER, ATP-BINDING PROTEIN"/>
    <property type="match status" value="1"/>
</dbReference>
<dbReference type="GO" id="GO:0016887">
    <property type="term" value="F:ATP hydrolysis activity"/>
    <property type="evidence" value="ECO:0007669"/>
    <property type="project" value="InterPro"/>
</dbReference>
<dbReference type="OrthoDB" id="9778870at2"/>
<keyword evidence="3" id="KW-0547">Nucleotide-binding</keyword>
<dbReference type="SMART" id="SM00382">
    <property type="entry name" value="AAA"/>
    <property type="match status" value="1"/>
</dbReference>
<evidence type="ECO:0000259" key="5">
    <source>
        <dbReference type="PROSITE" id="PS50893"/>
    </source>
</evidence>
<dbReference type="Gene3D" id="3.40.50.300">
    <property type="entry name" value="P-loop containing nucleotide triphosphate hydrolases"/>
    <property type="match status" value="1"/>
</dbReference>
<gene>
    <name evidence="6" type="ORF">EII35_03150</name>
</gene>
<dbReference type="InterPro" id="IPR003593">
    <property type="entry name" value="AAA+_ATPase"/>
</dbReference>
<evidence type="ECO:0000313" key="7">
    <source>
        <dbReference type="Proteomes" id="UP000280935"/>
    </source>
</evidence>
<reference evidence="6 7" key="1">
    <citation type="submission" date="2018-11" db="EMBL/GenBank/DDBJ databases">
        <title>Genomes From Bacteria Associated with the Canine Oral Cavity: a Test Case for Automated Genome-Based Taxonomic Assignment.</title>
        <authorList>
            <person name="Coil D.A."/>
            <person name="Jospin G."/>
            <person name="Darling A.E."/>
            <person name="Wallis C."/>
            <person name="Davis I.J."/>
            <person name="Harris S."/>
            <person name="Eisen J.A."/>
            <person name="Holcombe L.J."/>
            <person name="O'Flynn C."/>
        </authorList>
    </citation>
    <scope>NUCLEOTIDE SEQUENCE [LARGE SCALE GENOMIC DNA]</scope>
    <source>
        <strain evidence="6 7">OH2822_COT-296</strain>
    </source>
</reference>
<protein>
    <submittedName>
        <fullName evidence="6">ABC transporter ATP-binding protein</fullName>
    </submittedName>
</protein>
<evidence type="ECO:0000256" key="1">
    <source>
        <dbReference type="ARBA" id="ARBA00005417"/>
    </source>
</evidence>
<proteinExistence type="inferred from homology"/>
<evidence type="ECO:0000256" key="3">
    <source>
        <dbReference type="ARBA" id="ARBA00022741"/>
    </source>
</evidence>
<dbReference type="GO" id="GO:0005524">
    <property type="term" value="F:ATP binding"/>
    <property type="evidence" value="ECO:0007669"/>
    <property type="project" value="UniProtKB-KW"/>
</dbReference>
<dbReference type="InterPro" id="IPR003439">
    <property type="entry name" value="ABC_transporter-like_ATP-bd"/>
</dbReference>
<dbReference type="Pfam" id="PF00005">
    <property type="entry name" value="ABC_tran"/>
    <property type="match status" value="1"/>
</dbReference>
<sequence>MMKRNEAGLQLSEGSYTIPRTRRGEAKLIIRDASLTVAPGERVGIVGANGVGKSTVLRVLAGMLRLDAGQLRNDGVPADDWRRRFQRSVHLAAGAPLGFYPRLTGGENLRFLAGLWGVTMSRREATRRLVEVGLAAEAAERVMYAKYSLGMRQRLHLAALWADPRATTHLFDEPTTGLDEAGVRMLRERVLAAEDRAQVLVSHDPDFLAAVCTRTVRLDDARLVG</sequence>
<dbReference type="InterPro" id="IPR027417">
    <property type="entry name" value="P-loop_NTPase"/>
</dbReference>
<name>A0A3P1WWX8_9ACTN</name>
<keyword evidence="4 6" id="KW-0067">ATP-binding</keyword>
<comment type="similarity">
    <text evidence="1">Belongs to the ABC transporter superfamily.</text>
</comment>
<keyword evidence="2" id="KW-0813">Transport</keyword>
<dbReference type="Proteomes" id="UP000280935">
    <property type="component" value="Unassembled WGS sequence"/>
</dbReference>
<dbReference type="AlphaFoldDB" id="A0A3P1WWX8"/>
<dbReference type="SUPFAM" id="SSF52540">
    <property type="entry name" value="P-loop containing nucleoside triphosphate hydrolases"/>
    <property type="match status" value="1"/>
</dbReference>
<dbReference type="EMBL" id="RQYT01000004">
    <property type="protein sequence ID" value="RRD50741.1"/>
    <property type="molecule type" value="Genomic_DNA"/>
</dbReference>
<comment type="caution">
    <text evidence="6">The sequence shown here is derived from an EMBL/GenBank/DDBJ whole genome shotgun (WGS) entry which is preliminary data.</text>
</comment>
<feature type="domain" description="ABC transporter" evidence="5">
    <location>
        <begin position="9"/>
        <end position="224"/>
    </location>
</feature>
<evidence type="ECO:0000313" key="6">
    <source>
        <dbReference type="EMBL" id="RRD50741.1"/>
    </source>
</evidence>
<organism evidence="6 7">
    <name type="scientific">Arachnia propionica</name>
    <dbReference type="NCBI Taxonomy" id="1750"/>
    <lineage>
        <taxon>Bacteria</taxon>
        <taxon>Bacillati</taxon>
        <taxon>Actinomycetota</taxon>
        <taxon>Actinomycetes</taxon>
        <taxon>Propionibacteriales</taxon>
        <taxon>Propionibacteriaceae</taxon>
        <taxon>Arachnia</taxon>
    </lineage>
</organism>
<dbReference type="PANTHER" id="PTHR43335">
    <property type="entry name" value="ABC TRANSPORTER, ATP-BINDING PROTEIN"/>
    <property type="match status" value="1"/>
</dbReference>
<dbReference type="PROSITE" id="PS50893">
    <property type="entry name" value="ABC_TRANSPORTER_2"/>
    <property type="match status" value="1"/>
</dbReference>
<evidence type="ECO:0000256" key="4">
    <source>
        <dbReference type="ARBA" id="ARBA00022840"/>
    </source>
</evidence>
<evidence type="ECO:0000256" key="2">
    <source>
        <dbReference type="ARBA" id="ARBA00022448"/>
    </source>
</evidence>